<protein>
    <submittedName>
        <fullName evidence="1">Uncharacterized protein</fullName>
    </submittedName>
</protein>
<accession>A0A0E9RMU3</accession>
<sequence>MCSRQTHKLDYQEAGF</sequence>
<name>A0A0E9RMU3_ANGAN</name>
<organism evidence="1">
    <name type="scientific">Anguilla anguilla</name>
    <name type="common">European freshwater eel</name>
    <name type="synonym">Muraena anguilla</name>
    <dbReference type="NCBI Taxonomy" id="7936"/>
    <lineage>
        <taxon>Eukaryota</taxon>
        <taxon>Metazoa</taxon>
        <taxon>Chordata</taxon>
        <taxon>Craniata</taxon>
        <taxon>Vertebrata</taxon>
        <taxon>Euteleostomi</taxon>
        <taxon>Actinopterygii</taxon>
        <taxon>Neopterygii</taxon>
        <taxon>Teleostei</taxon>
        <taxon>Anguilliformes</taxon>
        <taxon>Anguillidae</taxon>
        <taxon>Anguilla</taxon>
    </lineage>
</organism>
<proteinExistence type="predicted"/>
<evidence type="ECO:0000313" key="1">
    <source>
        <dbReference type="EMBL" id="JAH29688.1"/>
    </source>
</evidence>
<dbReference type="AlphaFoldDB" id="A0A0E9RMU3"/>
<reference evidence="1" key="1">
    <citation type="submission" date="2014-11" db="EMBL/GenBank/DDBJ databases">
        <authorList>
            <person name="Amaro Gonzalez C."/>
        </authorList>
    </citation>
    <scope>NUCLEOTIDE SEQUENCE</scope>
</reference>
<dbReference type="EMBL" id="GBXM01078889">
    <property type="protein sequence ID" value="JAH29688.1"/>
    <property type="molecule type" value="Transcribed_RNA"/>
</dbReference>
<reference evidence="1" key="2">
    <citation type="journal article" date="2015" name="Fish Shellfish Immunol.">
        <title>Early steps in the European eel (Anguilla anguilla)-Vibrio vulnificus interaction in the gills: Role of the RtxA13 toxin.</title>
        <authorList>
            <person name="Callol A."/>
            <person name="Pajuelo D."/>
            <person name="Ebbesson L."/>
            <person name="Teles M."/>
            <person name="MacKenzie S."/>
            <person name="Amaro C."/>
        </authorList>
    </citation>
    <scope>NUCLEOTIDE SEQUENCE</scope>
</reference>